<evidence type="ECO:0000313" key="3">
    <source>
        <dbReference type="Proteomes" id="UP000026915"/>
    </source>
</evidence>
<feature type="compositionally biased region" description="Polar residues" evidence="1">
    <location>
        <begin position="41"/>
        <end position="53"/>
    </location>
</feature>
<feature type="compositionally biased region" description="Basic and acidic residues" evidence="1">
    <location>
        <begin position="88"/>
        <end position="103"/>
    </location>
</feature>
<proteinExistence type="predicted"/>
<dbReference type="AlphaFoldDB" id="A0A061G2S8"/>
<dbReference type="Gramene" id="EOY21339">
    <property type="protein sequence ID" value="EOY21339"/>
    <property type="gene ID" value="TCM_012834"/>
</dbReference>
<dbReference type="Proteomes" id="UP000026915">
    <property type="component" value="Chromosome 3"/>
</dbReference>
<reference evidence="2 3" key="1">
    <citation type="journal article" date="2013" name="Genome Biol.">
        <title>The genome sequence of the most widely cultivated cacao type and its use to identify candidate genes regulating pod color.</title>
        <authorList>
            <person name="Motamayor J.C."/>
            <person name="Mockaitis K."/>
            <person name="Schmutz J."/>
            <person name="Haiminen N."/>
            <person name="Iii D.L."/>
            <person name="Cornejo O."/>
            <person name="Findley S.D."/>
            <person name="Zheng P."/>
            <person name="Utro F."/>
            <person name="Royaert S."/>
            <person name="Saski C."/>
            <person name="Jenkins J."/>
            <person name="Podicheti R."/>
            <person name="Zhao M."/>
            <person name="Scheffler B.E."/>
            <person name="Stack J.C."/>
            <person name="Feltus F.A."/>
            <person name="Mustiga G.M."/>
            <person name="Amores F."/>
            <person name="Phillips W."/>
            <person name="Marelli J.P."/>
            <person name="May G.D."/>
            <person name="Shapiro H."/>
            <person name="Ma J."/>
            <person name="Bustamante C.D."/>
            <person name="Schnell R.J."/>
            <person name="Main D."/>
            <person name="Gilbert D."/>
            <person name="Parida L."/>
            <person name="Kuhn D.N."/>
        </authorList>
    </citation>
    <scope>NUCLEOTIDE SEQUENCE [LARGE SCALE GENOMIC DNA]</scope>
    <source>
        <strain evidence="3">cv. Matina 1-6</strain>
    </source>
</reference>
<accession>A0A061G2S8</accession>
<protein>
    <submittedName>
        <fullName evidence="2">Uncharacterized protein</fullName>
    </submittedName>
</protein>
<feature type="region of interest" description="Disordered" evidence="1">
    <location>
        <begin position="38"/>
        <end position="103"/>
    </location>
</feature>
<dbReference type="EMBL" id="CM001881">
    <property type="protein sequence ID" value="EOY21339.1"/>
    <property type="molecule type" value="Genomic_DNA"/>
</dbReference>
<dbReference type="InParanoid" id="A0A061G2S8"/>
<feature type="compositionally biased region" description="Basic residues" evidence="1">
    <location>
        <begin position="56"/>
        <end position="68"/>
    </location>
</feature>
<dbReference type="HOGENOM" id="CLU_1771403_0_0_1"/>
<name>A0A061G2S8_THECC</name>
<evidence type="ECO:0000313" key="2">
    <source>
        <dbReference type="EMBL" id="EOY21339.1"/>
    </source>
</evidence>
<evidence type="ECO:0000256" key="1">
    <source>
        <dbReference type="SAM" id="MobiDB-lite"/>
    </source>
</evidence>
<gene>
    <name evidence="2" type="ORF">TCM_012834</name>
</gene>
<sequence>MDSGMFFASVNVRPDAVTGVSAFDVNVNVGVGTSKGKIEEVSSSDLNATTSSIGRGRVKGKGRGRGKGKGPSVPIDVDASDDNSASSKDIKEGKQNSSDFDREGITINRSLRGILECPDGNRKVVLAENMVFTSVHHFREVMVDYMV</sequence>
<keyword evidence="3" id="KW-1185">Reference proteome</keyword>
<organism evidence="2 3">
    <name type="scientific">Theobroma cacao</name>
    <name type="common">Cacao</name>
    <name type="synonym">Cocoa</name>
    <dbReference type="NCBI Taxonomy" id="3641"/>
    <lineage>
        <taxon>Eukaryota</taxon>
        <taxon>Viridiplantae</taxon>
        <taxon>Streptophyta</taxon>
        <taxon>Embryophyta</taxon>
        <taxon>Tracheophyta</taxon>
        <taxon>Spermatophyta</taxon>
        <taxon>Magnoliopsida</taxon>
        <taxon>eudicotyledons</taxon>
        <taxon>Gunneridae</taxon>
        <taxon>Pentapetalae</taxon>
        <taxon>rosids</taxon>
        <taxon>malvids</taxon>
        <taxon>Malvales</taxon>
        <taxon>Malvaceae</taxon>
        <taxon>Byttnerioideae</taxon>
        <taxon>Theobroma</taxon>
    </lineage>
</organism>